<dbReference type="Proteomes" id="UP000236735">
    <property type="component" value="Unassembled WGS sequence"/>
</dbReference>
<reference evidence="1 2" key="1">
    <citation type="submission" date="2016-10" db="EMBL/GenBank/DDBJ databases">
        <authorList>
            <person name="de Groot N.N."/>
        </authorList>
    </citation>
    <scope>NUCLEOTIDE SEQUENCE [LARGE SCALE GENOMIC DNA]</scope>
    <source>
        <strain evidence="1 2">AR32</strain>
    </source>
</reference>
<evidence type="ECO:0000313" key="1">
    <source>
        <dbReference type="EMBL" id="SEF48426.1"/>
    </source>
</evidence>
<evidence type="ECO:0000313" key="2">
    <source>
        <dbReference type="Proteomes" id="UP000236735"/>
    </source>
</evidence>
<protein>
    <recommendedName>
        <fullName evidence="3">DUF3164 family protein</fullName>
    </recommendedName>
</protein>
<sequence length="215" mass="25087">MSEINVKNLTAEQKAALLAELQADASNDRIQKREAYEALRSQFIHEVQDKVTQLVADVKGFHSWIEKETKAFSETMKEYGQVKSSEQMNFTITDGNFKLEVKASKVKAFDERADLAAERLIDYLKRYMQQSEKGADDPMYQMAMALLERNKMGDLDYKSISKLYELEDKFDQEYADIMTLFKESNQVQKTAINYYFSERGEDGIWRRVEPSFCRM</sequence>
<dbReference type="RefSeq" id="WP_103915132.1">
    <property type="nucleotide sequence ID" value="NZ_FNUV01000001.1"/>
</dbReference>
<organism evidence="1 2">
    <name type="scientific">Xylanibacter ruminicola</name>
    <name type="common">Prevotella ruminicola</name>
    <dbReference type="NCBI Taxonomy" id="839"/>
    <lineage>
        <taxon>Bacteria</taxon>
        <taxon>Pseudomonadati</taxon>
        <taxon>Bacteroidota</taxon>
        <taxon>Bacteroidia</taxon>
        <taxon>Bacteroidales</taxon>
        <taxon>Prevotellaceae</taxon>
        <taxon>Xylanibacter</taxon>
    </lineage>
</organism>
<dbReference type="EMBL" id="FNUV01000001">
    <property type="protein sequence ID" value="SEF48426.1"/>
    <property type="molecule type" value="Genomic_DNA"/>
</dbReference>
<dbReference type="InterPro" id="IPR021505">
    <property type="entry name" value="Phage_B3_Orf6"/>
</dbReference>
<dbReference type="Pfam" id="PF11363">
    <property type="entry name" value="DUF3164"/>
    <property type="match status" value="1"/>
</dbReference>
<dbReference type="AlphaFoldDB" id="A0A1H5SCT3"/>
<gene>
    <name evidence="1" type="ORF">SAMN05216354_0625</name>
</gene>
<name>A0A1H5SCT3_XYLRU</name>
<proteinExistence type="predicted"/>
<evidence type="ECO:0008006" key="3">
    <source>
        <dbReference type="Google" id="ProtNLM"/>
    </source>
</evidence>
<accession>A0A1H5SCT3</accession>